<accession>A0A016UGM7</accession>
<proteinExistence type="predicted"/>
<protein>
    <submittedName>
        <fullName evidence="1">Uncharacterized protein</fullName>
    </submittedName>
</protein>
<evidence type="ECO:0000313" key="1">
    <source>
        <dbReference type="EMBL" id="EYC13778.1"/>
    </source>
</evidence>
<gene>
    <name evidence="1" type="primary">Acey_s0042.g522</name>
    <name evidence="1" type="ORF">Y032_0042g522</name>
</gene>
<keyword evidence="2" id="KW-1185">Reference proteome</keyword>
<dbReference type="EMBL" id="JARK01001378">
    <property type="protein sequence ID" value="EYC13778.1"/>
    <property type="molecule type" value="Genomic_DNA"/>
</dbReference>
<dbReference type="AlphaFoldDB" id="A0A016UGM7"/>
<evidence type="ECO:0000313" key="2">
    <source>
        <dbReference type="Proteomes" id="UP000024635"/>
    </source>
</evidence>
<dbReference type="Proteomes" id="UP000024635">
    <property type="component" value="Unassembled WGS sequence"/>
</dbReference>
<organism evidence="1 2">
    <name type="scientific">Ancylostoma ceylanicum</name>
    <dbReference type="NCBI Taxonomy" id="53326"/>
    <lineage>
        <taxon>Eukaryota</taxon>
        <taxon>Metazoa</taxon>
        <taxon>Ecdysozoa</taxon>
        <taxon>Nematoda</taxon>
        <taxon>Chromadorea</taxon>
        <taxon>Rhabditida</taxon>
        <taxon>Rhabditina</taxon>
        <taxon>Rhabditomorpha</taxon>
        <taxon>Strongyloidea</taxon>
        <taxon>Ancylostomatidae</taxon>
        <taxon>Ancylostomatinae</taxon>
        <taxon>Ancylostoma</taxon>
    </lineage>
</organism>
<comment type="caution">
    <text evidence="1">The sequence shown here is derived from an EMBL/GenBank/DDBJ whole genome shotgun (WGS) entry which is preliminary data.</text>
</comment>
<reference evidence="2" key="1">
    <citation type="journal article" date="2015" name="Nat. Genet.">
        <title>The genome and transcriptome of the zoonotic hookworm Ancylostoma ceylanicum identify infection-specific gene families.</title>
        <authorList>
            <person name="Schwarz E.M."/>
            <person name="Hu Y."/>
            <person name="Antoshechkin I."/>
            <person name="Miller M.M."/>
            <person name="Sternberg P.W."/>
            <person name="Aroian R.V."/>
        </authorList>
    </citation>
    <scope>NUCLEOTIDE SEQUENCE</scope>
    <source>
        <strain evidence="2">HY135</strain>
    </source>
</reference>
<sequence length="75" mass="8656">MLSQYAPLLIGTKLGSRNLLFKVVHRRIRSMAVSTTTPRPQLPVFRIFLNQKLRPARRVNTNECAKNCSSRIINY</sequence>
<name>A0A016UGM7_9BILA</name>